<reference evidence="7 8" key="1">
    <citation type="submission" date="2016-03" db="EMBL/GenBank/DDBJ databases">
        <title>Comparative genomics of the ectomycorrhizal sister species Rhizopogon vinicolor and Rhizopogon vesiculosus (Basidiomycota: Boletales) reveals a divergence of the mating type B locus.</title>
        <authorList>
            <person name="Mujic A.B."/>
            <person name="Kuo A."/>
            <person name="Tritt A."/>
            <person name="Lipzen A."/>
            <person name="Chen C."/>
            <person name="Johnson J."/>
            <person name="Sharma A."/>
            <person name="Barry K."/>
            <person name="Grigoriev I.V."/>
            <person name="Spatafora J.W."/>
        </authorList>
    </citation>
    <scope>NUCLEOTIDE SEQUENCE [LARGE SCALE GENOMIC DNA]</scope>
    <source>
        <strain evidence="7 8">AM-OR11-056</strain>
    </source>
</reference>
<dbReference type="Proteomes" id="UP000183567">
    <property type="component" value="Unassembled WGS sequence"/>
</dbReference>
<comment type="similarity">
    <text evidence="2">Belongs to the aerobic coproporphyrinogen-III oxidase family.</text>
</comment>
<keyword evidence="5" id="KW-0560">Oxidoreductase</keyword>
<sequence>MRQRFEEYIFGLQEEIITSFERLDLNAPSFKRDSWVQAQGGKGVLGIFSAPLPGDASPAPQTVLEKAGVNVHVVHGILPPPAIKEMREDHPSITYDARASLPFFSAGISLFVHPRNPHAPTVHAEYHYFEIMEKVAEGEETKKVVAWWFGGSSHLAPSYLYEEDARHFHTTLQNETRGIGGIFFEDLSTEKHTRLSHDIERPRSQEDIFGFIQALGNSLIPSYMPILERRMLMPNTDQQSRWHLLRRGRCVEFYLVYNKGIRFGLMAPFERIESVLVGLPETARWEYMTDMGSDPENEEGRLVAALKQPVDWLGLDK</sequence>
<comment type="caution">
    <text evidence="7">The sequence shown here is derived from an EMBL/GenBank/DDBJ whole genome shotgun (WGS) entry which is preliminary data.</text>
</comment>
<comment type="pathway">
    <text evidence="1">Porphyrin-containing compound metabolism; protoporphyrin-IX biosynthesis; protoporphyrinogen-IX from coproporphyrinogen-III (O2 route): step 1/1.</text>
</comment>
<dbReference type="EMBL" id="LVVM01002287">
    <property type="protein sequence ID" value="OJA16891.1"/>
    <property type="molecule type" value="Genomic_DNA"/>
</dbReference>
<dbReference type="GO" id="GO:0006782">
    <property type="term" value="P:protoporphyrinogen IX biosynthetic process"/>
    <property type="evidence" value="ECO:0007669"/>
    <property type="project" value="UniProtKB-UniPathway"/>
</dbReference>
<dbReference type="InterPro" id="IPR001260">
    <property type="entry name" value="Coprogen_oxidase_aer"/>
</dbReference>
<comment type="subunit">
    <text evidence="3">Homodimer.</text>
</comment>
<evidence type="ECO:0000256" key="2">
    <source>
        <dbReference type="ARBA" id="ARBA00010644"/>
    </source>
</evidence>
<dbReference type="PRINTS" id="PR00073">
    <property type="entry name" value="COPRGNOXDASE"/>
</dbReference>
<keyword evidence="6" id="KW-0627">Porphyrin biosynthesis</keyword>
<name>A0A1J8QA89_9AGAM</name>
<dbReference type="GO" id="GO:0005737">
    <property type="term" value="C:cytoplasm"/>
    <property type="evidence" value="ECO:0007669"/>
    <property type="project" value="TreeGrafter"/>
</dbReference>
<dbReference type="OrthoDB" id="15318at2759"/>
<dbReference type="PANTHER" id="PTHR10755:SF0">
    <property type="entry name" value="OXYGEN-DEPENDENT COPROPORPHYRINOGEN-III OXIDASE, MITOCHONDRIAL"/>
    <property type="match status" value="1"/>
</dbReference>
<dbReference type="UniPathway" id="UPA00251">
    <property type="reaction ID" value="UER00322"/>
</dbReference>
<evidence type="ECO:0000313" key="8">
    <source>
        <dbReference type="Proteomes" id="UP000183567"/>
    </source>
</evidence>
<evidence type="ECO:0000256" key="4">
    <source>
        <dbReference type="ARBA" id="ARBA00012869"/>
    </source>
</evidence>
<proteinExistence type="inferred from homology"/>
<evidence type="ECO:0000313" key="7">
    <source>
        <dbReference type="EMBL" id="OJA16891.1"/>
    </source>
</evidence>
<organism evidence="7 8">
    <name type="scientific">Rhizopogon vesiculosus</name>
    <dbReference type="NCBI Taxonomy" id="180088"/>
    <lineage>
        <taxon>Eukaryota</taxon>
        <taxon>Fungi</taxon>
        <taxon>Dikarya</taxon>
        <taxon>Basidiomycota</taxon>
        <taxon>Agaricomycotina</taxon>
        <taxon>Agaricomycetes</taxon>
        <taxon>Agaricomycetidae</taxon>
        <taxon>Boletales</taxon>
        <taxon>Suillineae</taxon>
        <taxon>Rhizopogonaceae</taxon>
        <taxon>Rhizopogon</taxon>
    </lineage>
</organism>
<evidence type="ECO:0000256" key="5">
    <source>
        <dbReference type="ARBA" id="ARBA00023002"/>
    </source>
</evidence>
<dbReference type="Pfam" id="PF01218">
    <property type="entry name" value="Coprogen_oxidas"/>
    <property type="match status" value="1"/>
</dbReference>
<dbReference type="STRING" id="180088.A0A1J8QA89"/>
<dbReference type="SUPFAM" id="SSF102886">
    <property type="entry name" value="Coproporphyrinogen III oxidase"/>
    <property type="match status" value="1"/>
</dbReference>
<dbReference type="EC" id="1.3.3.3" evidence="4"/>
<protein>
    <recommendedName>
        <fullName evidence="4">coproporphyrinogen oxidase</fullName>
        <ecNumber evidence="4">1.3.3.3</ecNumber>
    </recommendedName>
</protein>
<dbReference type="AlphaFoldDB" id="A0A1J8QA89"/>
<evidence type="ECO:0000256" key="6">
    <source>
        <dbReference type="ARBA" id="ARBA00023244"/>
    </source>
</evidence>
<dbReference type="Gene3D" id="3.40.1500.10">
    <property type="entry name" value="Coproporphyrinogen III oxidase, aerobic"/>
    <property type="match status" value="2"/>
</dbReference>
<dbReference type="GO" id="GO:0004109">
    <property type="term" value="F:coproporphyrinogen oxidase activity"/>
    <property type="evidence" value="ECO:0007669"/>
    <property type="project" value="UniProtKB-EC"/>
</dbReference>
<accession>A0A1J8QA89</accession>
<evidence type="ECO:0000256" key="3">
    <source>
        <dbReference type="ARBA" id="ARBA00011738"/>
    </source>
</evidence>
<dbReference type="PANTHER" id="PTHR10755">
    <property type="entry name" value="COPROPORPHYRINOGEN III OXIDASE, MITOCHONDRIAL"/>
    <property type="match status" value="1"/>
</dbReference>
<dbReference type="InterPro" id="IPR036406">
    <property type="entry name" value="Coprogen_oxidase_aer_sf"/>
</dbReference>
<keyword evidence="8" id="KW-1185">Reference proteome</keyword>
<gene>
    <name evidence="7" type="ORF">AZE42_12251</name>
</gene>
<evidence type="ECO:0000256" key="1">
    <source>
        <dbReference type="ARBA" id="ARBA00005168"/>
    </source>
</evidence>